<dbReference type="Pfam" id="PF00170">
    <property type="entry name" value="bZIP_1"/>
    <property type="match status" value="1"/>
</dbReference>
<feature type="compositionally biased region" description="Basic residues" evidence="3">
    <location>
        <begin position="1"/>
        <end position="12"/>
    </location>
</feature>
<dbReference type="GO" id="GO:0001228">
    <property type="term" value="F:DNA-binding transcription activator activity, RNA polymerase II-specific"/>
    <property type="evidence" value="ECO:0007669"/>
    <property type="project" value="TreeGrafter"/>
</dbReference>
<feature type="domain" description="BZIP" evidence="4">
    <location>
        <begin position="168"/>
        <end position="183"/>
    </location>
</feature>
<accession>A0AAD5SPQ8</accession>
<evidence type="ECO:0000256" key="2">
    <source>
        <dbReference type="ARBA" id="ARBA00023242"/>
    </source>
</evidence>
<feature type="compositionally biased region" description="Polar residues" evidence="3">
    <location>
        <begin position="334"/>
        <end position="343"/>
    </location>
</feature>
<reference evidence="5" key="1">
    <citation type="submission" date="2020-05" db="EMBL/GenBank/DDBJ databases">
        <title>Phylogenomic resolution of chytrid fungi.</title>
        <authorList>
            <person name="Stajich J.E."/>
            <person name="Amses K."/>
            <person name="Simmons R."/>
            <person name="Seto K."/>
            <person name="Myers J."/>
            <person name="Bonds A."/>
            <person name="Quandt C.A."/>
            <person name="Barry K."/>
            <person name="Liu P."/>
            <person name="Grigoriev I."/>
            <person name="Longcore J.E."/>
            <person name="James T.Y."/>
        </authorList>
    </citation>
    <scope>NUCLEOTIDE SEQUENCE</scope>
    <source>
        <strain evidence="5">JEL0513</strain>
    </source>
</reference>
<keyword evidence="2" id="KW-0539">Nucleus</keyword>
<dbReference type="GO" id="GO:0000976">
    <property type="term" value="F:transcription cis-regulatory region binding"/>
    <property type="evidence" value="ECO:0007669"/>
    <property type="project" value="InterPro"/>
</dbReference>
<evidence type="ECO:0000259" key="4">
    <source>
        <dbReference type="PROSITE" id="PS00036"/>
    </source>
</evidence>
<evidence type="ECO:0000313" key="6">
    <source>
        <dbReference type="Proteomes" id="UP001211907"/>
    </source>
</evidence>
<evidence type="ECO:0000313" key="5">
    <source>
        <dbReference type="EMBL" id="KAJ3092028.1"/>
    </source>
</evidence>
<evidence type="ECO:0000256" key="3">
    <source>
        <dbReference type="SAM" id="MobiDB-lite"/>
    </source>
</evidence>
<proteinExistence type="predicted"/>
<dbReference type="AlphaFoldDB" id="A0AAD5SPQ8"/>
<dbReference type="PROSITE" id="PS00036">
    <property type="entry name" value="BZIP_BASIC"/>
    <property type="match status" value="1"/>
</dbReference>
<dbReference type="CDD" id="cd14688">
    <property type="entry name" value="bZIP_YAP"/>
    <property type="match status" value="2"/>
</dbReference>
<dbReference type="PANTHER" id="PTHR40621:SF6">
    <property type="entry name" value="AP-1-LIKE TRANSCRIPTION FACTOR YAP1-RELATED"/>
    <property type="match status" value="1"/>
</dbReference>
<dbReference type="InterPro" id="IPR004827">
    <property type="entry name" value="bZIP"/>
</dbReference>
<dbReference type="GO" id="GO:0090575">
    <property type="term" value="C:RNA polymerase II transcription regulator complex"/>
    <property type="evidence" value="ECO:0007669"/>
    <property type="project" value="TreeGrafter"/>
</dbReference>
<keyword evidence="6" id="KW-1185">Reference proteome</keyword>
<feature type="region of interest" description="Disordered" evidence="3">
    <location>
        <begin position="1"/>
        <end position="43"/>
    </location>
</feature>
<dbReference type="EMBL" id="JADGJH010003294">
    <property type="protein sequence ID" value="KAJ3092028.1"/>
    <property type="molecule type" value="Genomic_DNA"/>
</dbReference>
<evidence type="ECO:0000256" key="1">
    <source>
        <dbReference type="ARBA" id="ARBA00004123"/>
    </source>
</evidence>
<feature type="region of interest" description="Disordered" evidence="3">
    <location>
        <begin position="326"/>
        <end position="362"/>
    </location>
</feature>
<name>A0AAD5SPQ8_9FUNG</name>
<comment type="caution">
    <text evidence="5">The sequence shown here is derived from an EMBL/GenBank/DDBJ whole genome shotgun (WGS) entry which is preliminary data.</text>
</comment>
<dbReference type="PANTHER" id="PTHR40621">
    <property type="entry name" value="TRANSCRIPTION FACTOR KAPC-RELATED"/>
    <property type="match status" value="1"/>
</dbReference>
<gene>
    <name evidence="5" type="ORF">HK100_007038</name>
</gene>
<feature type="compositionally biased region" description="Polar residues" evidence="3">
    <location>
        <begin position="13"/>
        <end position="27"/>
    </location>
</feature>
<dbReference type="InterPro" id="IPR046347">
    <property type="entry name" value="bZIP_sf"/>
</dbReference>
<comment type="subcellular location">
    <subcellularLocation>
        <location evidence="1">Nucleus</location>
    </subcellularLocation>
</comment>
<protein>
    <recommendedName>
        <fullName evidence="4">BZIP domain-containing protein</fullName>
    </recommendedName>
</protein>
<sequence length="439" mass="49309">RDKKKLTKKIRRLQTQMSSVRSEQLSGPSAVPIAAHPHPRTDYPQQWHQSRSNLVGSVATETTAATEAKTTSTDLQEQQRLAQNRIAQRAHQLRVKNKILVLELKVHDLLELRKQRGICVSPAAASATAATANNLIPKKPVPSGPHGNLKELPFDDLSAIKDLPAVERRALQNRISQRALRQRRKDRIYELETRVAELSLELGIFSIPPINTNNTIVCNNYIVSATATLEQYNKNCTTKEYDLEPGLNKEKRATWENASYLSPKKEETRNDGFWGLPTRLPPVSALAAPSVVPRTMPPYSQYSGNSGVPVTHQPLQQPAILNSYFYQPPIRNDTPPTRSTQYHPYQRPELHPESHVSSNGSHVTNIESRISQYSPLSQPSKSPEFPYNQYSQQIILPPPFSECAARLPRYNDVFSSAALPQKFQNSTVLPSLRDMLQGK</sequence>
<dbReference type="Proteomes" id="UP001211907">
    <property type="component" value="Unassembled WGS sequence"/>
</dbReference>
<dbReference type="InterPro" id="IPR050936">
    <property type="entry name" value="AP-1-like"/>
</dbReference>
<organism evidence="5 6">
    <name type="scientific">Physocladia obscura</name>
    <dbReference type="NCBI Taxonomy" id="109957"/>
    <lineage>
        <taxon>Eukaryota</taxon>
        <taxon>Fungi</taxon>
        <taxon>Fungi incertae sedis</taxon>
        <taxon>Chytridiomycota</taxon>
        <taxon>Chytridiomycota incertae sedis</taxon>
        <taxon>Chytridiomycetes</taxon>
        <taxon>Chytridiales</taxon>
        <taxon>Chytriomycetaceae</taxon>
        <taxon>Physocladia</taxon>
    </lineage>
</organism>
<dbReference type="SUPFAM" id="SSF57959">
    <property type="entry name" value="Leucine zipper domain"/>
    <property type="match status" value="1"/>
</dbReference>
<dbReference type="Gene3D" id="1.20.5.170">
    <property type="match status" value="2"/>
</dbReference>
<feature type="non-terminal residue" evidence="5">
    <location>
        <position position="1"/>
    </location>
</feature>